<keyword evidence="1" id="KW-0175">Coiled coil</keyword>
<feature type="compositionally biased region" description="Low complexity" evidence="2">
    <location>
        <begin position="501"/>
        <end position="516"/>
    </location>
</feature>
<feature type="compositionally biased region" description="Basic and acidic residues" evidence="2">
    <location>
        <begin position="271"/>
        <end position="281"/>
    </location>
</feature>
<sequence>PHNPLLDLPAFPVPKVTSHDRQQRGLDYLDLPTSRRPFTASSQPPALSATSLAVERVKRLWNGLVTRRSSSSPPQQAIELHGNQDRRFWKFSVGTPLTEVAAGHAKEGVVVGRSVPRRKKKRHHKSPKSQEPPAAAEAGPSSSHAEASTSNAGPSTSQTSLTTASNAALAGRTSSFAQSTTGSDDSWDNMDCGEQCVDYTCFGPRENREKFRPWKKKSRAVIEAEERAKKGEKKQGASKRRKSKVPKTHTAVHPLDPKRDHIQGASPASRHAVDATLERPGNDSQPDGVVPQAVSPLEEQIEQLRRQLDASVAANRKADAERDLLQKEVAALRSSGYGSRLLQDPHMHTGTDPLLNEGSLSMTSLLYTTGLSASEAHPSSLLTHPSGATSNAGPSVSPAQTQDVAHPPHPHTIQGEPVNLKVASPASHDADDTTGELVRDNQLDETVPLFSLQLQAQVDQLRQQVDDLVAAKRKMEGERNLLAMEVKDSRKPQDHTGFLVAEASPSSYAEPSGSMSTAGPSTPQAGPSTSS</sequence>
<feature type="non-terminal residue" evidence="3">
    <location>
        <position position="531"/>
    </location>
</feature>
<feature type="compositionally biased region" description="Polar residues" evidence="2">
    <location>
        <begin position="517"/>
        <end position="531"/>
    </location>
</feature>
<organism evidence="3 4">
    <name type="scientific">Paxillus involutus ATCC 200175</name>
    <dbReference type="NCBI Taxonomy" id="664439"/>
    <lineage>
        <taxon>Eukaryota</taxon>
        <taxon>Fungi</taxon>
        <taxon>Dikarya</taxon>
        <taxon>Basidiomycota</taxon>
        <taxon>Agaricomycotina</taxon>
        <taxon>Agaricomycetes</taxon>
        <taxon>Agaricomycetidae</taxon>
        <taxon>Boletales</taxon>
        <taxon>Paxilineae</taxon>
        <taxon>Paxillaceae</taxon>
        <taxon>Paxillus</taxon>
    </lineage>
</organism>
<dbReference type="HOGENOM" id="CLU_513487_0_0_1"/>
<feature type="region of interest" description="Disordered" evidence="2">
    <location>
        <begin position="211"/>
        <end position="298"/>
    </location>
</feature>
<evidence type="ECO:0000256" key="1">
    <source>
        <dbReference type="SAM" id="Coils"/>
    </source>
</evidence>
<proteinExistence type="predicted"/>
<accession>A0A0C9TMT8</accession>
<feature type="compositionally biased region" description="Low complexity" evidence="2">
    <location>
        <begin position="155"/>
        <end position="166"/>
    </location>
</feature>
<evidence type="ECO:0000256" key="2">
    <source>
        <dbReference type="SAM" id="MobiDB-lite"/>
    </source>
</evidence>
<feature type="non-terminal residue" evidence="3">
    <location>
        <position position="1"/>
    </location>
</feature>
<dbReference type="EMBL" id="KN819371">
    <property type="protein sequence ID" value="KIJ11908.1"/>
    <property type="molecule type" value="Genomic_DNA"/>
</dbReference>
<feature type="coiled-coil region" evidence="1">
    <location>
        <begin position="451"/>
        <end position="478"/>
    </location>
</feature>
<feature type="region of interest" description="Disordered" evidence="2">
    <location>
        <begin position="376"/>
        <end position="416"/>
    </location>
</feature>
<feature type="coiled-coil region" evidence="1">
    <location>
        <begin position="301"/>
        <end position="335"/>
    </location>
</feature>
<reference evidence="3 4" key="1">
    <citation type="submission" date="2014-06" db="EMBL/GenBank/DDBJ databases">
        <authorList>
            <consortium name="DOE Joint Genome Institute"/>
            <person name="Kuo A."/>
            <person name="Kohler A."/>
            <person name="Nagy L.G."/>
            <person name="Floudas D."/>
            <person name="Copeland A."/>
            <person name="Barry K.W."/>
            <person name="Cichocki N."/>
            <person name="Veneault-Fourrey C."/>
            <person name="LaButti K."/>
            <person name="Lindquist E.A."/>
            <person name="Lipzen A."/>
            <person name="Lundell T."/>
            <person name="Morin E."/>
            <person name="Murat C."/>
            <person name="Sun H."/>
            <person name="Tunlid A."/>
            <person name="Henrissat B."/>
            <person name="Grigoriev I.V."/>
            <person name="Hibbett D.S."/>
            <person name="Martin F."/>
            <person name="Nordberg H.P."/>
            <person name="Cantor M.N."/>
            <person name="Hua S.X."/>
        </authorList>
    </citation>
    <scope>NUCLEOTIDE SEQUENCE [LARGE SCALE GENOMIC DNA]</scope>
    <source>
        <strain evidence="3 4">ATCC 200175</strain>
    </source>
</reference>
<feature type="compositionally biased region" description="Polar residues" evidence="2">
    <location>
        <begin position="380"/>
        <end position="403"/>
    </location>
</feature>
<feature type="compositionally biased region" description="Basic residues" evidence="2">
    <location>
        <begin position="236"/>
        <end position="247"/>
    </location>
</feature>
<gene>
    <name evidence="3" type="ORF">PAXINDRAFT_15239</name>
</gene>
<dbReference type="AlphaFoldDB" id="A0A0C9TMT8"/>
<feature type="region of interest" description="Disordered" evidence="2">
    <location>
        <begin position="488"/>
        <end position="531"/>
    </location>
</feature>
<reference evidence="4" key="2">
    <citation type="submission" date="2015-01" db="EMBL/GenBank/DDBJ databases">
        <title>Evolutionary Origins and Diversification of the Mycorrhizal Mutualists.</title>
        <authorList>
            <consortium name="DOE Joint Genome Institute"/>
            <consortium name="Mycorrhizal Genomics Consortium"/>
            <person name="Kohler A."/>
            <person name="Kuo A."/>
            <person name="Nagy L.G."/>
            <person name="Floudas D."/>
            <person name="Copeland A."/>
            <person name="Barry K.W."/>
            <person name="Cichocki N."/>
            <person name="Veneault-Fourrey C."/>
            <person name="LaButti K."/>
            <person name="Lindquist E.A."/>
            <person name="Lipzen A."/>
            <person name="Lundell T."/>
            <person name="Morin E."/>
            <person name="Murat C."/>
            <person name="Riley R."/>
            <person name="Ohm R."/>
            <person name="Sun H."/>
            <person name="Tunlid A."/>
            <person name="Henrissat B."/>
            <person name="Grigoriev I.V."/>
            <person name="Hibbett D.S."/>
            <person name="Martin F."/>
        </authorList>
    </citation>
    <scope>NUCLEOTIDE SEQUENCE [LARGE SCALE GENOMIC DNA]</scope>
    <source>
        <strain evidence="4">ATCC 200175</strain>
    </source>
</reference>
<feature type="region of interest" description="Disordered" evidence="2">
    <location>
        <begin position="108"/>
        <end position="166"/>
    </location>
</feature>
<evidence type="ECO:0000313" key="4">
    <source>
        <dbReference type="Proteomes" id="UP000053647"/>
    </source>
</evidence>
<feature type="compositionally biased region" description="Basic and acidic residues" evidence="2">
    <location>
        <begin position="220"/>
        <end position="235"/>
    </location>
</feature>
<protein>
    <submittedName>
        <fullName evidence="3">Uncharacterized protein</fullName>
    </submittedName>
</protein>
<feature type="compositionally biased region" description="Basic residues" evidence="2">
    <location>
        <begin position="115"/>
        <end position="127"/>
    </location>
</feature>
<dbReference type="Proteomes" id="UP000053647">
    <property type="component" value="Unassembled WGS sequence"/>
</dbReference>
<name>A0A0C9TMT8_PAXIN</name>
<keyword evidence="4" id="KW-1185">Reference proteome</keyword>
<feature type="compositionally biased region" description="Low complexity" evidence="2">
    <location>
        <begin position="129"/>
        <end position="148"/>
    </location>
</feature>
<evidence type="ECO:0000313" key="3">
    <source>
        <dbReference type="EMBL" id="KIJ11908.1"/>
    </source>
</evidence>
<dbReference type="OrthoDB" id="10515039at2759"/>